<dbReference type="Proteomes" id="UP000026907">
    <property type="component" value="Segment"/>
</dbReference>
<dbReference type="KEGG" id="vg:19486922"/>
<name>A0A023MHD1_9CAUD</name>
<protein>
    <submittedName>
        <fullName evidence="1">Uncharacterized protein</fullName>
    </submittedName>
</protein>
<accession>A0A023MHD1</accession>
<sequence length="81" mass="8627">MTEVVARAGQKVRCVEVGFGGKGCQNLTQGKEYAVISGGGDESIVFEGHILDAENFEIFDDDGDPITCLLDGNWGTFEVIG</sequence>
<dbReference type="GeneID" id="19486922"/>
<dbReference type="EMBL" id="KJ190158">
    <property type="protein sequence ID" value="AHN83785.1"/>
    <property type="molecule type" value="Genomic_DNA"/>
</dbReference>
<dbReference type="RefSeq" id="YP_009031106.1">
    <property type="nucleotide sequence ID" value="NC_024134.1"/>
</dbReference>
<keyword evidence="2" id="KW-1185">Reference proteome</keyword>
<organism evidence="1 2">
    <name type="scientific">Escherichia phage FFH2</name>
    <dbReference type="NCBI Taxonomy" id="1446490"/>
    <lineage>
        <taxon>Viruses</taxon>
        <taxon>Duplodnaviria</taxon>
        <taxon>Heunggongvirae</taxon>
        <taxon>Uroviricota</taxon>
        <taxon>Caudoviricetes</taxon>
        <taxon>Vequintavirinae</taxon>
        <taxon>Vequintavirus</taxon>
        <taxon>Vequintavirus PDX</taxon>
        <taxon>Vequintavirus FFH2</taxon>
    </lineage>
</organism>
<evidence type="ECO:0000313" key="2">
    <source>
        <dbReference type="Proteomes" id="UP000026907"/>
    </source>
</evidence>
<proteinExistence type="predicted"/>
<evidence type="ECO:0000313" key="1">
    <source>
        <dbReference type="EMBL" id="AHN83785.1"/>
    </source>
</evidence>
<reference evidence="1 2" key="1">
    <citation type="journal article" date="2014" name="Genome Announc.">
        <title>Complete Genome Sequences of Two Escherichia coli O157:H7 Phages Effective in Limiting Contamination of Food Products.</title>
        <authorList>
            <person name="Hong Y."/>
            <person name="Pan Y."/>
            <person name="Harman N.J."/>
            <person name="Ebner P.D."/>
        </authorList>
    </citation>
    <scope>NUCLEOTIDE SEQUENCE [LARGE SCALE GENOMIC DNA]</scope>
</reference>